<proteinExistence type="inferred from homology"/>
<dbReference type="Proteomes" id="UP001595897">
    <property type="component" value="Unassembled WGS sequence"/>
</dbReference>
<keyword evidence="3" id="KW-0238">DNA-binding</keyword>
<dbReference type="InterPro" id="IPR036390">
    <property type="entry name" value="WH_DNA-bd_sf"/>
</dbReference>
<dbReference type="EMBL" id="JBHSGU010000001">
    <property type="protein sequence ID" value="MFC4698573.1"/>
    <property type="molecule type" value="Genomic_DNA"/>
</dbReference>
<organism evidence="6 7">
    <name type="scientific">Glaciecola siphonariae</name>
    <dbReference type="NCBI Taxonomy" id="521012"/>
    <lineage>
        <taxon>Bacteria</taxon>
        <taxon>Pseudomonadati</taxon>
        <taxon>Pseudomonadota</taxon>
        <taxon>Gammaproteobacteria</taxon>
        <taxon>Alteromonadales</taxon>
        <taxon>Alteromonadaceae</taxon>
        <taxon>Glaciecola</taxon>
    </lineage>
</organism>
<evidence type="ECO:0000256" key="3">
    <source>
        <dbReference type="ARBA" id="ARBA00023125"/>
    </source>
</evidence>
<dbReference type="RefSeq" id="WP_382405164.1">
    <property type="nucleotide sequence ID" value="NZ_JBHSGU010000001.1"/>
</dbReference>
<dbReference type="SUPFAM" id="SSF46785">
    <property type="entry name" value="Winged helix' DNA-binding domain"/>
    <property type="match status" value="1"/>
</dbReference>
<sequence length="298" mass="33663">MKSYLPPLKSLQYFMLAGKLSSFKRAASELNISQAAVSQQIKQLESYLGLSLFERNNRETKLTVHGARLLPYIEEGFLQWQRGLASITDDNQTKVLRISAIHSFTSIFLLPRLPQFQKAHPELMVQIAPSNDLVDFKNDEIDLAIRMGSGNYQGLHEKKIMSDHLIFVVSPDLLEGRSNADAKYIFSLPWIEDPSKGTHDVLDEACSQFHINKQSLTPTIRSNNSMMLIENALAGRGFTLVNKGLVTQYLASGELVQVLGFEAVSPWSLYLVAPKQNFEWKKVKAFEQWLVPLIKAHT</sequence>
<gene>
    <name evidence="6" type="ORF">ACFO4O_00170</name>
</gene>
<dbReference type="InterPro" id="IPR058163">
    <property type="entry name" value="LysR-type_TF_proteobact-type"/>
</dbReference>
<dbReference type="InterPro" id="IPR000847">
    <property type="entry name" value="LysR_HTH_N"/>
</dbReference>
<evidence type="ECO:0000313" key="6">
    <source>
        <dbReference type="EMBL" id="MFC4698573.1"/>
    </source>
</evidence>
<comment type="caution">
    <text evidence="6">The sequence shown here is derived from an EMBL/GenBank/DDBJ whole genome shotgun (WGS) entry which is preliminary data.</text>
</comment>
<evidence type="ECO:0000256" key="1">
    <source>
        <dbReference type="ARBA" id="ARBA00009437"/>
    </source>
</evidence>
<keyword evidence="7" id="KW-1185">Reference proteome</keyword>
<dbReference type="CDD" id="cd08432">
    <property type="entry name" value="PBP2_GcdR_TrpI_HvrB_AmpR_like"/>
    <property type="match status" value="1"/>
</dbReference>
<reference evidence="7" key="1">
    <citation type="journal article" date="2019" name="Int. J. Syst. Evol. Microbiol.">
        <title>The Global Catalogue of Microorganisms (GCM) 10K type strain sequencing project: providing services to taxonomists for standard genome sequencing and annotation.</title>
        <authorList>
            <consortium name="The Broad Institute Genomics Platform"/>
            <consortium name="The Broad Institute Genome Sequencing Center for Infectious Disease"/>
            <person name="Wu L."/>
            <person name="Ma J."/>
        </authorList>
    </citation>
    <scope>NUCLEOTIDE SEQUENCE [LARGE SCALE GENOMIC DNA]</scope>
    <source>
        <strain evidence="7">KACC 12507</strain>
    </source>
</reference>
<dbReference type="SUPFAM" id="SSF53850">
    <property type="entry name" value="Periplasmic binding protein-like II"/>
    <property type="match status" value="1"/>
</dbReference>
<dbReference type="Pfam" id="PF00126">
    <property type="entry name" value="HTH_1"/>
    <property type="match status" value="1"/>
</dbReference>
<dbReference type="PANTHER" id="PTHR30537">
    <property type="entry name" value="HTH-TYPE TRANSCRIPTIONAL REGULATOR"/>
    <property type="match status" value="1"/>
</dbReference>
<keyword evidence="4" id="KW-0804">Transcription</keyword>
<dbReference type="Pfam" id="PF03466">
    <property type="entry name" value="LysR_substrate"/>
    <property type="match status" value="1"/>
</dbReference>
<evidence type="ECO:0000256" key="4">
    <source>
        <dbReference type="ARBA" id="ARBA00023163"/>
    </source>
</evidence>
<dbReference type="PROSITE" id="PS50931">
    <property type="entry name" value="HTH_LYSR"/>
    <property type="match status" value="1"/>
</dbReference>
<feature type="domain" description="HTH lysR-type" evidence="5">
    <location>
        <begin position="6"/>
        <end position="63"/>
    </location>
</feature>
<dbReference type="InterPro" id="IPR036388">
    <property type="entry name" value="WH-like_DNA-bd_sf"/>
</dbReference>
<name>A0ABV9LSD2_9ALTE</name>
<evidence type="ECO:0000259" key="5">
    <source>
        <dbReference type="PROSITE" id="PS50931"/>
    </source>
</evidence>
<evidence type="ECO:0000313" key="7">
    <source>
        <dbReference type="Proteomes" id="UP001595897"/>
    </source>
</evidence>
<dbReference type="Gene3D" id="1.10.10.10">
    <property type="entry name" value="Winged helix-like DNA-binding domain superfamily/Winged helix DNA-binding domain"/>
    <property type="match status" value="1"/>
</dbReference>
<accession>A0ABV9LSD2</accession>
<keyword evidence="2" id="KW-0805">Transcription regulation</keyword>
<dbReference type="PRINTS" id="PR00039">
    <property type="entry name" value="HTHLYSR"/>
</dbReference>
<dbReference type="PANTHER" id="PTHR30537:SF26">
    <property type="entry name" value="GLYCINE CLEAVAGE SYSTEM TRANSCRIPTIONAL ACTIVATOR"/>
    <property type="match status" value="1"/>
</dbReference>
<evidence type="ECO:0000256" key="2">
    <source>
        <dbReference type="ARBA" id="ARBA00023015"/>
    </source>
</evidence>
<dbReference type="InterPro" id="IPR005119">
    <property type="entry name" value="LysR_subst-bd"/>
</dbReference>
<comment type="similarity">
    <text evidence="1">Belongs to the LysR transcriptional regulatory family.</text>
</comment>
<protein>
    <submittedName>
        <fullName evidence="6">LysR substrate-binding domain-containing protein</fullName>
    </submittedName>
</protein>
<dbReference type="Gene3D" id="3.40.190.290">
    <property type="match status" value="1"/>
</dbReference>